<dbReference type="EMBL" id="LN856244">
    <property type="protein sequence ID" value="CDQ04366.1"/>
    <property type="molecule type" value="Genomic_DNA"/>
</dbReference>
<dbReference type="WormBase" id="Bm14112">
    <property type="protein sequence ID" value="BM42752"/>
    <property type="gene ID" value="WBGene00234373"/>
</dbReference>
<name>A0A0J9Y9C9_BRUMA</name>
<organism evidence="1">
    <name type="scientific">Brugia malayi</name>
    <name type="common">Filarial nematode worm</name>
    <dbReference type="NCBI Taxonomy" id="6279"/>
    <lineage>
        <taxon>Eukaryota</taxon>
        <taxon>Metazoa</taxon>
        <taxon>Ecdysozoa</taxon>
        <taxon>Nematoda</taxon>
        <taxon>Chromadorea</taxon>
        <taxon>Rhabditida</taxon>
        <taxon>Spirurina</taxon>
        <taxon>Spiruromorpha</taxon>
        <taxon>Filarioidea</taxon>
        <taxon>Onchocercidae</taxon>
        <taxon>Brugia</taxon>
    </lineage>
</organism>
<dbReference type="AlphaFoldDB" id="A0A0J9Y9C9"/>
<evidence type="ECO:0000313" key="2">
    <source>
        <dbReference type="WormBase" id="Bm14112"/>
    </source>
</evidence>
<accession>A0A0J9Y9C9</accession>
<reference evidence="1" key="1">
    <citation type="journal article" date="2007" name="Science">
        <title>Draft genome of the filarial nematode parasite Brugia malayi.</title>
        <authorList>
            <person name="Ghedin E."/>
            <person name="Wang S."/>
            <person name="Spiro D."/>
            <person name="Caler E."/>
            <person name="Zhao Q."/>
            <person name="Crabtree J."/>
            <person name="Allen J.E."/>
            <person name="Delcher A.L."/>
            <person name="Guiliano D.B."/>
            <person name="Miranda-Saavedra D."/>
            <person name="Angiuoli S.V."/>
            <person name="Creasy T."/>
            <person name="Amedeo P."/>
            <person name="Haas B."/>
            <person name="El-Sayed N.M."/>
            <person name="Wortman J.R."/>
            <person name="Feldblyum T."/>
            <person name="Tallon L."/>
            <person name="Schatz M."/>
            <person name="Shumway M."/>
            <person name="Koo H."/>
            <person name="Salzberg S.L."/>
            <person name="Schobel S."/>
            <person name="Pertea M."/>
            <person name="Pop M."/>
            <person name="White O."/>
            <person name="Barton G.J."/>
            <person name="Carlow C.K."/>
            <person name="Crawford M.J."/>
            <person name="Daub J."/>
            <person name="Dimmic M.W."/>
            <person name="Estes C.F."/>
            <person name="Foster J.M."/>
            <person name="Ganatra M."/>
            <person name="Gregory W.F."/>
            <person name="Johnson N.M."/>
            <person name="Jin J."/>
            <person name="Komuniecki R."/>
            <person name="Korf I."/>
            <person name="Kumar S."/>
            <person name="Laney S."/>
            <person name="Li B.W."/>
            <person name="Li W."/>
            <person name="Lindblom T.H."/>
            <person name="Lustigman S."/>
            <person name="Ma D."/>
            <person name="Maina C.V."/>
            <person name="Martin D.M."/>
            <person name="McCarter J.P."/>
            <person name="McReynolds L."/>
            <person name="Mitreva M."/>
            <person name="Nutman T.B."/>
            <person name="Parkinson J."/>
            <person name="Peregrin-Alvarez J.M."/>
            <person name="Poole C."/>
            <person name="Ren Q."/>
            <person name="Saunders L."/>
            <person name="Sluder A.E."/>
            <person name="Smith K."/>
            <person name="Stanke M."/>
            <person name="Unnasch T.R."/>
            <person name="Ware J."/>
            <person name="Wei A.D."/>
            <person name="Weil G."/>
            <person name="Williams D.J."/>
            <person name="Zhang Y."/>
            <person name="Williams S.A."/>
            <person name="Fraser-Liggett C."/>
            <person name="Slatko B."/>
            <person name="Blaxter M.L."/>
            <person name="Scott A.L."/>
        </authorList>
    </citation>
    <scope>NUCLEOTIDE SEQUENCE</scope>
    <source>
        <strain evidence="1">FR3</strain>
    </source>
</reference>
<protein>
    <submittedName>
        <fullName evidence="1">Bm14112</fullName>
    </submittedName>
</protein>
<sequence length="72" mass="8379">MHGISRNGHISSGNREKSQNMVQQIVDTDCILHQFSHQLIICYVNIPIDTTKIRFNYLKLDLLYNSGDYFGY</sequence>
<reference evidence="1" key="2">
    <citation type="submission" date="2012-12" db="EMBL/GenBank/DDBJ databases">
        <authorList>
            <person name="Gao Y.W."/>
            <person name="Fan S.T."/>
            <person name="Sun H.T."/>
            <person name="Wang Z."/>
            <person name="Gao X.L."/>
            <person name="Li Y.G."/>
            <person name="Wang T.C."/>
            <person name="Zhang K."/>
            <person name="Xu W.W."/>
            <person name="Yu Z.J."/>
            <person name="Xia X.Z."/>
        </authorList>
    </citation>
    <scope>NUCLEOTIDE SEQUENCE</scope>
    <source>
        <strain evidence="1">FR3</strain>
    </source>
</reference>
<gene>
    <name evidence="1 2" type="ORF">Bm14112</name>
    <name evidence="1" type="ORF">BM_Bm14112</name>
</gene>
<proteinExistence type="predicted"/>
<evidence type="ECO:0000313" key="1">
    <source>
        <dbReference type="EMBL" id="CDQ04366.1"/>
    </source>
</evidence>